<keyword evidence="2" id="KW-1185">Reference proteome</keyword>
<sequence length="726" mass="82834">MKKMRSLILVAQIAESCRRSGFSRKRRQSGTPVELVENAIIPFAYCLQKDPVVLEEVILAGPNSDPSNTDPYCYDECGPDGLGEYDVDECVACYKDEDRIEDITEKYIARGGFSRMTPSIQQVQDCIDFYLPTILTSEEPELFIENTNNRQLAGRIEVPDIIKYEYDCDTSDPSSCDAGSNFWEGIIRVPEDSSENSRKRRDGESCFFEEFSFENAAVLGQADDNEFIFKQRVPAAVLPRFYSVDRLTSKNYEIEFGWDSIGYLYAYGDLENVSVPQTILATPQAFNLTGTTFISYKNDILVDKQSPSSYAISFSPNGRSYDPGVEVATLNMETLAADPISPFQFQLKSVLTPGFREVESASTEAPTNNYVPCIPNLVDPPKCKTITNMPVNVTLSENRSNSMTKFKVKKKITKMILNQANKLIKQENKNQLVCEDYSVCQIKIKYLDFPEGRACDEGLCHDALISTGCVGWKEGNACQAYIDNSSDAIFYSNKKGEFFYHWESSENQLYGTASKNKKPLKLDGKKDIVSMLQGLLLVEHDYVNEVEKWIVGKLEGFLWSPCVLSPFRKLSPELALMLFRFKTAEEDEELWNVHRKEYGLDFPPRILRIIWRCPDLRYFMAYRIQDWAISFRDSSNLHCELVKLVKAWTEYDKEDKMLNAFAKRFGKHYVLDAVVPVIRCLFSPLPTIPTNMPGSAHRKEVKEMMKSKDFPPLRKSAKNRRRTLSL</sequence>
<accession>A0ABN7SKI2</accession>
<evidence type="ECO:0000313" key="2">
    <source>
        <dbReference type="Proteomes" id="UP001158576"/>
    </source>
</evidence>
<gene>
    <name evidence="1" type="ORF">OKIOD_LOCUS8150</name>
</gene>
<proteinExistence type="predicted"/>
<evidence type="ECO:0000313" key="1">
    <source>
        <dbReference type="EMBL" id="CAG5099587.1"/>
    </source>
</evidence>
<dbReference type="EMBL" id="OU015569">
    <property type="protein sequence ID" value="CAG5099587.1"/>
    <property type="molecule type" value="Genomic_DNA"/>
</dbReference>
<protein>
    <submittedName>
        <fullName evidence="1">Oidioi.mRNA.OKI2018_I69.XSR.g16592.t1.cds</fullName>
    </submittedName>
</protein>
<reference evidence="1 2" key="1">
    <citation type="submission" date="2021-04" db="EMBL/GenBank/DDBJ databases">
        <authorList>
            <person name="Bliznina A."/>
        </authorList>
    </citation>
    <scope>NUCLEOTIDE SEQUENCE [LARGE SCALE GENOMIC DNA]</scope>
</reference>
<name>A0ABN7SKI2_OIKDI</name>
<organism evidence="1 2">
    <name type="scientific">Oikopleura dioica</name>
    <name type="common">Tunicate</name>
    <dbReference type="NCBI Taxonomy" id="34765"/>
    <lineage>
        <taxon>Eukaryota</taxon>
        <taxon>Metazoa</taxon>
        <taxon>Chordata</taxon>
        <taxon>Tunicata</taxon>
        <taxon>Appendicularia</taxon>
        <taxon>Copelata</taxon>
        <taxon>Oikopleuridae</taxon>
        <taxon>Oikopleura</taxon>
    </lineage>
</organism>
<dbReference type="Proteomes" id="UP001158576">
    <property type="component" value="Chromosome XSR"/>
</dbReference>